<accession>A0A844G7R6</accession>
<proteinExistence type="predicted"/>
<dbReference type="AlphaFoldDB" id="A0A844G7R6"/>
<comment type="caution">
    <text evidence="1">The sequence shown here is derived from an EMBL/GenBank/DDBJ whole genome shotgun (WGS) entry which is preliminary data.</text>
</comment>
<gene>
    <name evidence="1" type="ORF">FYJ85_19425</name>
</gene>
<protein>
    <submittedName>
        <fullName evidence="1">Uncharacterized protein</fullName>
    </submittedName>
</protein>
<dbReference type="RefSeq" id="WP_154420361.1">
    <property type="nucleotide sequence ID" value="NZ_CALXOB010000043.1"/>
</dbReference>
<organism evidence="1 2">
    <name type="scientific">Victivallis lenta</name>
    <dbReference type="NCBI Taxonomy" id="2606640"/>
    <lineage>
        <taxon>Bacteria</taxon>
        <taxon>Pseudomonadati</taxon>
        <taxon>Lentisphaerota</taxon>
        <taxon>Lentisphaeria</taxon>
        <taxon>Victivallales</taxon>
        <taxon>Victivallaceae</taxon>
        <taxon>Victivallis</taxon>
    </lineage>
</organism>
<dbReference type="Proteomes" id="UP000435649">
    <property type="component" value="Unassembled WGS sequence"/>
</dbReference>
<sequence>MMPTLIFGKPFTVTEFNYVCPNRHRAEGGPLIGAYASLQNWDGLFRFSRAPHSAFVVKQQPLDVFEAANDPLAQLSERLTELKQSGTLPLLVRRTSVIIRLHGAAGCIVTALSASESTP</sequence>
<name>A0A844G7R6_9BACT</name>
<evidence type="ECO:0000313" key="2">
    <source>
        <dbReference type="Proteomes" id="UP000435649"/>
    </source>
</evidence>
<evidence type="ECO:0000313" key="1">
    <source>
        <dbReference type="EMBL" id="MST99203.1"/>
    </source>
</evidence>
<reference evidence="1 2" key="1">
    <citation type="submission" date="2019-08" db="EMBL/GenBank/DDBJ databases">
        <title>In-depth cultivation of the pig gut microbiome towards novel bacterial diversity and tailored functional studies.</title>
        <authorList>
            <person name="Wylensek D."/>
            <person name="Hitch T.C.A."/>
            <person name="Clavel T."/>
        </authorList>
    </citation>
    <scope>NUCLEOTIDE SEQUENCE [LARGE SCALE GENOMIC DNA]</scope>
    <source>
        <strain evidence="1 2">BBE-744-WT-12</strain>
    </source>
</reference>
<dbReference type="EMBL" id="VUNS01000031">
    <property type="protein sequence ID" value="MST99203.1"/>
    <property type="molecule type" value="Genomic_DNA"/>
</dbReference>
<keyword evidence="2" id="KW-1185">Reference proteome</keyword>